<dbReference type="PROSITE" id="PS50975">
    <property type="entry name" value="ATP_GRASP"/>
    <property type="match status" value="1"/>
</dbReference>
<evidence type="ECO:0000313" key="6">
    <source>
        <dbReference type="EMBL" id="MBW3466347.1"/>
    </source>
</evidence>
<name>A0A951MAH0_9BACT</name>
<dbReference type="PANTHER" id="PTHR43585">
    <property type="entry name" value="FUMIPYRROLE BIOSYNTHESIS PROTEIN C"/>
    <property type="match status" value="1"/>
</dbReference>
<organism evidence="6 7">
    <name type="scientific">Arthrospiribacter ruber</name>
    <dbReference type="NCBI Taxonomy" id="2487934"/>
    <lineage>
        <taxon>Bacteria</taxon>
        <taxon>Pseudomonadati</taxon>
        <taxon>Bacteroidota</taxon>
        <taxon>Cytophagia</taxon>
        <taxon>Cytophagales</taxon>
        <taxon>Cyclobacteriaceae</taxon>
        <taxon>Arthrospiribacter</taxon>
    </lineage>
</organism>
<dbReference type="Pfam" id="PF13535">
    <property type="entry name" value="ATP-grasp_4"/>
    <property type="match status" value="1"/>
</dbReference>
<keyword evidence="2 4" id="KW-0547">Nucleotide-binding</keyword>
<evidence type="ECO:0000256" key="2">
    <source>
        <dbReference type="ARBA" id="ARBA00022741"/>
    </source>
</evidence>
<proteinExistence type="predicted"/>
<evidence type="ECO:0000256" key="3">
    <source>
        <dbReference type="ARBA" id="ARBA00022840"/>
    </source>
</evidence>
<sequence>MPISRVNQKKILFLGAGHAQVPAIIEAKKRGFFTLVTDYLSDNPGHQLSDKSFTVSTTDLPAVMELAKNENVNFVLAYASDPAAIIASQVSEKLNLPGNSKESVFQLTDKGAFRDLLENLNLPVPNRIVLDEREVKERENFSLNYPLIVKPIDSSGSKGVSKITAFDQFNEAVQNALKFSRSKKVIVEEYLDNTYGDVHGDGFVVDGKLVFCHLGDHIYGSKSNEFNPTGTMWPAQVSKETIDSFTADVQKVITACGFINGPINIEARVNHLGEKFIMEIGPRNGGHFVPQAIQHATGFDMVGAIFDLMEGKKVIISEKKNFPVAYHAIHSSGCGILDSITIDAELKRRLVFQKLYKKKGDEILPFTGSNAALGILLFKFESVEEMVDKMSKIQELVKIIFYHE</sequence>
<dbReference type="RefSeq" id="WP_219286127.1">
    <property type="nucleotide sequence ID" value="NZ_RPHB01000001.1"/>
</dbReference>
<gene>
    <name evidence="6" type="ORF">EGN73_00780</name>
</gene>
<protein>
    <submittedName>
        <fullName evidence="6">ATP-grasp domain-containing protein</fullName>
    </submittedName>
</protein>
<keyword evidence="3 4" id="KW-0067">ATP-binding</keyword>
<dbReference type="GO" id="GO:0005524">
    <property type="term" value="F:ATP binding"/>
    <property type="evidence" value="ECO:0007669"/>
    <property type="project" value="UniProtKB-UniRule"/>
</dbReference>
<dbReference type="GO" id="GO:0016874">
    <property type="term" value="F:ligase activity"/>
    <property type="evidence" value="ECO:0007669"/>
    <property type="project" value="UniProtKB-KW"/>
</dbReference>
<dbReference type="InterPro" id="IPR011761">
    <property type="entry name" value="ATP-grasp"/>
</dbReference>
<feature type="domain" description="ATP-grasp" evidence="5">
    <location>
        <begin position="114"/>
        <end position="310"/>
    </location>
</feature>
<dbReference type="EMBL" id="RPHB01000001">
    <property type="protein sequence ID" value="MBW3466347.1"/>
    <property type="molecule type" value="Genomic_DNA"/>
</dbReference>
<evidence type="ECO:0000313" key="7">
    <source>
        <dbReference type="Proteomes" id="UP000727490"/>
    </source>
</evidence>
<evidence type="ECO:0000259" key="5">
    <source>
        <dbReference type="PROSITE" id="PS50975"/>
    </source>
</evidence>
<comment type="caution">
    <text evidence="6">The sequence shown here is derived from an EMBL/GenBank/DDBJ whole genome shotgun (WGS) entry which is preliminary data.</text>
</comment>
<reference evidence="6 7" key="1">
    <citation type="journal article" date="2020" name="Syst. Appl. Microbiol.">
        <title>Arthrospiribacter ruber gen. nov., sp. nov., a novel bacterium isolated from Arthrospira cultures.</title>
        <authorList>
            <person name="Waleron M."/>
            <person name="Misztak A."/>
            <person name="Waleron M.M."/>
            <person name="Furmaniak M."/>
            <person name="Mrozik A."/>
            <person name="Waleron K."/>
        </authorList>
    </citation>
    <scope>NUCLEOTIDE SEQUENCE [LARGE SCALE GENOMIC DNA]</scope>
    <source>
        <strain evidence="6 7">DPMB0001</strain>
    </source>
</reference>
<evidence type="ECO:0000256" key="4">
    <source>
        <dbReference type="PROSITE-ProRule" id="PRU00409"/>
    </source>
</evidence>
<dbReference type="PANTHER" id="PTHR43585:SF2">
    <property type="entry name" value="ATP-GRASP ENZYME FSQD"/>
    <property type="match status" value="1"/>
</dbReference>
<dbReference type="Proteomes" id="UP000727490">
    <property type="component" value="Unassembled WGS sequence"/>
</dbReference>
<keyword evidence="7" id="KW-1185">Reference proteome</keyword>
<dbReference type="GO" id="GO:0046872">
    <property type="term" value="F:metal ion binding"/>
    <property type="evidence" value="ECO:0007669"/>
    <property type="project" value="InterPro"/>
</dbReference>
<evidence type="ECO:0000256" key="1">
    <source>
        <dbReference type="ARBA" id="ARBA00022598"/>
    </source>
</evidence>
<accession>A0A951MAH0</accession>
<dbReference type="InterPro" id="IPR052032">
    <property type="entry name" value="ATP-dep_AA_Ligase"/>
</dbReference>
<keyword evidence="1" id="KW-0436">Ligase</keyword>
<dbReference type="AlphaFoldDB" id="A0A951MAH0"/>